<dbReference type="EMBL" id="CP094929">
    <property type="protein sequence ID" value="UOM52632.1"/>
    <property type="molecule type" value="Genomic_DNA"/>
</dbReference>
<proteinExistence type="predicted"/>
<dbReference type="Pfam" id="PF02616">
    <property type="entry name" value="SMC_ScpA"/>
    <property type="match status" value="1"/>
</dbReference>
<dbReference type="RefSeq" id="WP_244775110.1">
    <property type="nucleotide sequence ID" value="NZ_CP094929.1"/>
</dbReference>
<evidence type="ECO:0000313" key="2">
    <source>
        <dbReference type="EMBL" id="UOM52632.1"/>
    </source>
</evidence>
<evidence type="ECO:0000313" key="3">
    <source>
        <dbReference type="Proteomes" id="UP000829708"/>
    </source>
</evidence>
<dbReference type="PANTHER" id="PTHR33969">
    <property type="entry name" value="SEGREGATION AND CONDENSATION PROTEIN A"/>
    <property type="match status" value="1"/>
</dbReference>
<accession>A0ABY4DIC8</accession>
<organism evidence="2 3">
    <name type="scientific">Sphaerochaeta associata</name>
    <dbReference type="NCBI Taxonomy" id="1129264"/>
    <lineage>
        <taxon>Bacteria</taxon>
        <taxon>Pseudomonadati</taxon>
        <taxon>Spirochaetota</taxon>
        <taxon>Spirochaetia</taxon>
        <taxon>Spirochaetales</taxon>
        <taxon>Sphaerochaetaceae</taxon>
        <taxon>Sphaerochaeta</taxon>
    </lineage>
</organism>
<dbReference type="InterPro" id="IPR003768">
    <property type="entry name" value="ScpA"/>
</dbReference>
<dbReference type="Proteomes" id="UP000829708">
    <property type="component" value="Chromosome"/>
</dbReference>
<gene>
    <name evidence="2" type="ORF">MUG09_07675</name>
</gene>
<name>A0ABY4DIC8_9SPIR</name>
<dbReference type="PANTHER" id="PTHR33969:SF2">
    <property type="entry name" value="SEGREGATION AND CONDENSATION PROTEIN A"/>
    <property type="match status" value="1"/>
</dbReference>
<protein>
    <recommendedName>
        <fullName evidence="1">Segregation and condensation protein A</fullName>
    </recommendedName>
</protein>
<reference evidence="3" key="1">
    <citation type="journal article" date="2024" name="J Bioinform Genom">
        <title>Complete genome sequence of the type strain bacterium Sphaerochaeta associata GLS2t (VKM B-2742)t.</title>
        <authorList>
            <person name="Troshina O.Y."/>
            <person name="Tepeeva A.N."/>
            <person name="Arzamasceva V.O."/>
            <person name="Whitman W.B."/>
            <person name="Varghese N."/>
            <person name="Shapiro N."/>
            <person name="Woyke T."/>
            <person name="Kripides N.C."/>
            <person name="Vasilenko O.V."/>
        </authorList>
    </citation>
    <scope>NUCLEOTIDE SEQUENCE [LARGE SCALE GENOMIC DNA]</scope>
    <source>
        <strain evidence="3">GLS2T</strain>
    </source>
</reference>
<sequence length="322" mass="37298">MAVLNQDNQKENTGGGKTFHTPIFDGPLDLLLFLIQKSEINIYDIPISAITDQFLAFLKQEAFMELGDLTQFYKMAADLLYIKSRMLLPVDLEFDEEYQDPRQELVERLLEYQKFRKYTDLLTNTSGSGELFISRKSSQFRLPFGDEELFAEVSLQDLLATFSRLMTTITPNKVFNVYESVTVNEKIALMQELFETKEYISIEDIIIHLDTPLHIICSFMAILDACKLRMITLVQTQPFGPIMIRRRDEAFAIDFDQFYDEDSDLDFEELPAAAITDDEELEFFTEDSEQDAESDCTTTDAGRVFLYDDESEEEQIFLDDDE</sequence>
<keyword evidence="3" id="KW-1185">Reference proteome</keyword>
<evidence type="ECO:0000256" key="1">
    <source>
        <dbReference type="ARBA" id="ARBA00044777"/>
    </source>
</evidence>
<dbReference type="Gene3D" id="6.10.250.2410">
    <property type="match status" value="1"/>
</dbReference>